<evidence type="ECO:0000313" key="3">
    <source>
        <dbReference type="Proteomes" id="UP000001025"/>
    </source>
</evidence>
<evidence type="ECO:0000313" key="2">
    <source>
        <dbReference type="EMBL" id="CAD78929.1"/>
    </source>
</evidence>
<name>Q7UEV5_RHOBA</name>
<feature type="transmembrane region" description="Helical" evidence="1">
    <location>
        <begin position="30"/>
        <end position="52"/>
    </location>
</feature>
<protein>
    <submittedName>
        <fullName evidence="2">Uncharacterized protein</fullName>
    </submittedName>
</protein>
<proteinExistence type="predicted"/>
<dbReference type="KEGG" id="rba:RB10535"/>
<keyword evidence="3" id="KW-1185">Reference proteome</keyword>
<keyword evidence="1" id="KW-1133">Transmembrane helix</keyword>
<gene>
    <name evidence="2" type="ordered locus">RB10535</name>
</gene>
<accession>Q7UEV5</accession>
<dbReference type="OrthoDB" id="292251at2"/>
<feature type="transmembrane region" description="Helical" evidence="1">
    <location>
        <begin position="81"/>
        <end position="105"/>
    </location>
</feature>
<dbReference type="InParanoid" id="Q7UEV5"/>
<sequence>MGLAFLMTEADSIHPPDPRTPSRGASRPQVSIAVSLLLVLISAVFLAGLFYASRVPSVQTDFAIWMGAKPPEDDSGSLAQVLFIMFTFTSPLVIAMTLSLVMSIWNKITRT</sequence>
<dbReference type="PATRIC" id="fig|243090.15.peg.5088"/>
<keyword evidence="1" id="KW-0812">Transmembrane</keyword>
<dbReference type="HOGENOM" id="CLU_2156356_0_0_0"/>
<dbReference type="EnsemblBacteria" id="CAD78929">
    <property type="protein sequence ID" value="CAD78929"/>
    <property type="gene ID" value="RB10535"/>
</dbReference>
<dbReference type="AlphaFoldDB" id="Q7UEV5"/>
<reference evidence="2 3" key="1">
    <citation type="journal article" date="2003" name="Proc. Natl. Acad. Sci. U.S.A.">
        <title>Complete genome sequence of the marine planctomycete Pirellula sp. strain 1.</title>
        <authorList>
            <person name="Gloeckner F.O."/>
            <person name="Kube M."/>
            <person name="Bauer M."/>
            <person name="Teeling H."/>
            <person name="Lombardot T."/>
            <person name="Ludwig W."/>
            <person name="Gade D."/>
            <person name="Beck A."/>
            <person name="Borzym K."/>
            <person name="Heitmann K."/>
            <person name="Rabus R."/>
            <person name="Schlesner H."/>
            <person name="Amann R."/>
            <person name="Reinhardt R."/>
        </authorList>
    </citation>
    <scope>NUCLEOTIDE SEQUENCE [LARGE SCALE GENOMIC DNA]</scope>
    <source>
        <strain evidence="3">DSM 10527 / NCIMB 13988 / SH1</strain>
    </source>
</reference>
<dbReference type="STRING" id="243090.RB10535"/>
<evidence type="ECO:0000256" key="1">
    <source>
        <dbReference type="SAM" id="Phobius"/>
    </source>
</evidence>
<dbReference type="EMBL" id="BX294151">
    <property type="protein sequence ID" value="CAD78929.1"/>
    <property type="molecule type" value="Genomic_DNA"/>
</dbReference>
<dbReference type="Proteomes" id="UP000001025">
    <property type="component" value="Chromosome"/>
</dbReference>
<organism evidence="2 3">
    <name type="scientific">Rhodopirellula baltica (strain DSM 10527 / NCIMB 13988 / SH1)</name>
    <dbReference type="NCBI Taxonomy" id="243090"/>
    <lineage>
        <taxon>Bacteria</taxon>
        <taxon>Pseudomonadati</taxon>
        <taxon>Planctomycetota</taxon>
        <taxon>Planctomycetia</taxon>
        <taxon>Pirellulales</taxon>
        <taxon>Pirellulaceae</taxon>
        <taxon>Rhodopirellula</taxon>
    </lineage>
</organism>
<keyword evidence="1" id="KW-0472">Membrane</keyword>